<feature type="compositionally biased region" description="Low complexity" evidence="17">
    <location>
        <begin position="674"/>
        <end position="685"/>
    </location>
</feature>
<comment type="domain">
    <text evidence="15">The C-terminal domain has nuclease activity and interacts with RecD. It interacts with RecA, facilitating its loading onto ssDNA.</text>
</comment>
<feature type="domain" description="UvrD-like helicase C-terminal" evidence="19">
    <location>
        <begin position="366"/>
        <end position="643"/>
    </location>
</feature>
<dbReference type="InterPro" id="IPR014017">
    <property type="entry name" value="DNA_helicase_UvrD-like_C"/>
</dbReference>
<comment type="cofactor">
    <cofactor evidence="15">
        <name>Mg(2+)</name>
        <dbReference type="ChEBI" id="CHEBI:18420"/>
    </cofactor>
    <text evidence="15">Binds 1 Mg(2+) ion per subunit.</text>
</comment>
<dbReference type="InterPro" id="IPR000212">
    <property type="entry name" value="DNA_helicase_UvrD/REP"/>
</dbReference>
<evidence type="ECO:0000256" key="2">
    <source>
        <dbReference type="ARBA" id="ARBA00022723"/>
    </source>
</evidence>
<keyword evidence="3 15" id="KW-0547">Nucleotide-binding</keyword>
<evidence type="ECO:0000256" key="13">
    <source>
        <dbReference type="ARBA" id="ARBA00034617"/>
    </source>
</evidence>
<dbReference type="RefSeq" id="WP_204912002.1">
    <property type="nucleotide sequence ID" value="NZ_BAAAYR010000001.1"/>
</dbReference>
<sequence>MARPAFDVCGPLPTGTTVLEASAGTGKTFALAALTARYVAEADRPLRELLLVTFGRMATTELRSRVRERLVTLLAALTTGRAVADDEVAVLLCAVDPDERELRRHRVAAALRDIDEATIATTHEFCLQMLESLGVLGDAEPEAHFVEQVDDLVDEVASDLYLQRYAGTGVTPVSLSEAQTLGRRACASVTARLVPDLPADVTGPDRTRRSTEIAAERVAFARAVRVEVERRMRTARLFTYDDMLTRLAGSLRDPERGPAAVARLRARYGVVLVDEFQDTDPVQWDILRTAFAGHTTMVLIGDPKQAIYGFRGADVHCYLDARETPGTTVSTLPTNYRSDPGLVAAFDAVLGRATLGERGIVVESVNAAQPAARLVGDPALTAPFRLRVWPAAEGDDASVRVAKARRRVRDDLVADVVRLLGSDVTLERHVGRGPTQVEPGDVAVLVRTNEAAEDVRARLVQAGVPTVVHAARSVFASEAAQDWLTLLTALDTTRQASVRAATLSCFFGWTVTDLVRAGESAPGPGDDRGSDRLADVTQQLRAWRRLLQARGVAALMETASRENRVPERLLATDGGARRLTDLRHLAEVLHDTATVRQLGGGALLDWLRDRVAEARRDKGAEGSRRLETDGSQVTVVTIHRSKGLEYPVVYLPDAYDRWVPEDDGGTLLTHPDAAPGEAGAGLELDVGGKQGPGRRERFRRYGEEQAAEDLRLLYVALTRAQCQVVTWWAPTRNTPSSALQRLLRRERDGAPEAAYPLTLGDPTHGRDLGPYVALETLDPKAAPGTARYARPETSDLPLGVRTFDRTLDLAWRRTSYSALTAAAHGLDLAAAGVSSEPEPGREDDETPTERELDAEAERDADVDAVRSTERTVGTTAAASAAGDQTSPGADPWDAVSPMAGLPSGADFGTAVHAVLEEVDPGAVDLAVAVREACAALLSRSGATGMTAEQLADGLLPAFATPLGPLLGDRTLADVPRRDRLAELTFELPLAGGDEPTARELRLGDLVPLLRRHLRAGDPLAPYADHLANPVLADQPLRGYLTGSIDAVLRVPGAGGPRYVVVDYKTNWLGPFDGRPLTLRPYRPAALADAMMSAHYPLQALLYGVAVHRMLRWRQPGYDPEAHLGGVLYLFVRGMAGPDAPQVDGVASGVFSWRPPAALVTELSDLLAGAPVLPATREGAAT</sequence>
<evidence type="ECO:0000256" key="5">
    <source>
        <dbReference type="ARBA" id="ARBA00022801"/>
    </source>
</evidence>
<dbReference type="InterPro" id="IPR014016">
    <property type="entry name" value="UvrD-like_ATP-bd"/>
</dbReference>
<evidence type="ECO:0000313" key="20">
    <source>
        <dbReference type="EMBL" id="GAA3556413.1"/>
    </source>
</evidence>
<comment type="caution">
    <text evidence="20">The sequence shown here is derived from an EMBL/GenBank/DDBJ whole genome shotgun (WGS) entry which is preliminary data.</text>
</comment>
<dbReference type="PANTHER" id="PTHR11070:SF23">
    <property type="entry name" value="RECBCD ENZYME SUBUNIT RECB"/>
    <property type="match status" value="1"/>
</dbReference>
<dbReference type="PROSITE" id="PS51198">
    <property type="entry name" value="UVRD_HELICASE_ATP_BIND"/>
    <property type="match status" value="1"/>
</dbReference>
<evidence type="ECO:0000259" key="18">
    <source>
        <dbReference type="PROSITE" id="PS51198"/>
    </source>
</evidence>
<keyword evidence="2 15" id="KW-0479">Metal-binding</keyword>
<dbReference type="InterPro" id="IPR011335">
    <property type="entry name" value="Restrct_endonuc-II-like"/>
</dbReference>
<dbReference type="Proteomes" id="UP001500767">
    <property type="component" value="Unassembled WGS sequence"/>
</dbReference>
<evidence type="ECO:0000256" key="8">
    <source>
        <dbReference type="ARBA" id="ARBA00022840"/>
    </source>
</evidence>
<keyword evidence="6 15" id="KW-0347">Helicase</keyword>
<dbReference type="PANTHER" id="PTHR11070">
    <property type="entry name" value="UVRD / RECB / PCRA DNA HELICASE FAMILY MEMBER"/>
    <property type="match status" value="1"/>
</dbReference>
<keyword evidence="8 15" id="KW-0067">ATP-binding</keyword>
<dbReference type="HAMAP" id="MF_01485">
    <property type="entry name" value="RecB"/>
    <property type="match status" value="1"/>
</dbReference>
<evidence type="ECO:0000256" key="4">
    <source>
        <dbReference type="ARBA" id="ARBA00022763"/>
    </source>
</evidence>
<dbReference type="Pfam" id="PF13361">
    <property type="entry name" value="UvrD_C"/>
    <property type="match status" value="1"/>
</dbReference>
<dbReference type="Gene3D" id="1.10.3170.10">
    <property type="entry name" value="Recbcd, chain B, domain 2"/>
    <property type="match status" value="1"/>
</dbReference>
<feature type="region of interest" description="Nuclease activity, interacts with RecD and RecA" evidence="15">
    <location>
        <begin position="810"/>
        <end position="1181"/>
    </location>
</feature>
<dbReference type="Gene3D" id="3.90.320.10">
    <property type="match status" value="1"/>
</dbReference>
<reference evidence="21" key="1">
    <citation type="journal article" date="2019" name="Int. J. Syst. Evol. Microbiol.">
        <title>The Global Catalogue of Microorganisms (GCM) 10K type strain sequencing project: providing services to taxonomists for standard genome sequencing and annotation.</title>
        <authorList>
            <consortium name="The Broad Institute Genomics Platform"/>
            <consortium name="The Broad Institute Genome Sequencing Center for Infectious Disease"/>
            <person name="Wu L."/>
            <person name="Ma J."/>
        </authorList>
    </citation>
    <scope>NUCLEOTIDE SEQUENCE [LARGE SCALE GENOMIC DNA]</scope>
    <source>
        <strain evidence="21">JCM 16540</strain>
    </source>
</reference>
<dbReference type="Gene3D" id="3.40.50.300">
    <property type="entry name" value="P-loop containing nucleotide triphosphate hydrolases"/>
    <property type="match status" value="3"/>
</dbReference>
<comment type="domain">
    <text evidence="15">The N-terminal DNA-binding domain is a ssDNA-dependent ATPase and has ATP-dependent 3'-5' helicase function. This domain interacts with RecC.</text>
</comment>
<dbReference type="EMBL" id="BAAAYR010000001">
    <property type="protein sequence ID" value="GAA3556413.1"/>
    <property type="molecule type" value="Genomic_DNA"/>
</dbReference>
<dbReference type="EC" id="3.1.11.5" evidence="15"/>
<evidence type="ECO:0000256" key="3">
    <source>
        <dbReference type="ARBA" id="ARBA00022741"/>
    </source>
</evidence>
<protein>
    <recommendedName>
        <fullName evidence="15">RecBCD enzyme subunit RecB</fullName>
        <ecNumber evidence="15">3.1.11.5</ecNumber>
        <ecNumber evidence="15">5.6.2.4</ecNumber>
    </recommendedName>
    <alternativeName>
        <fullName evidence="15">DNA 3'-5' helicase subunit RecB</fullName>
    </alternativeName>
    <alternativeName>
        <fullName evidence="15">Exonuclease V subunit RecB</fullName>
        <shortName evidence="15">ExoV subunit RecB</shortName>
    </alternativeName>
    <alternativeName>
        <fullName evidence="15">Helicase/nuclease RecBCD subunit RecB</fullName>
    </alternativeName>
</protein>
<evidence type="ECO:0000256" key="7">
    <source>
        <dbReference type="ARBA" id="ARBA00022839"/>
    </source>
</evidence>
<feature type="region of interest" description="DNA-binding and helicase activity, interacts with RecC" evidence="15">
    <location>
        <begin position="1"/>
        <end position="773"/>
    </location>
</feature>
<dbReference type="InterPro" id="IPR027417">
    <property type="entry name" value="P-loop_NTPase"/>
</dbReference>
<keyword evidence="21" id="KW-1185">Reference proteome</keyword>
<feature type="domain" description="UvrD-like helicase ATP-binding" evidence="18">
    <location>
        <begin position="1"/>
        <end position="339"/>
    </location>
</feature>
<feature type="active site" description="For nuclease activity" evidence="15">
    <location>
        <position position="1062"/>
    </location>
</feature>
<evidence type="ECO:0000256" key="17">
    <source>
        <dbReference type="SAM" id="MobiDB-lite"/>
    </source>
</evidence>
<evidence type="ECO:0000256" key="14">
    <source>
        <dbReference type="ARBA" id="ARBA00048988"/>
    </source>
</evidence>
<keyword evidence="1 15" id="KW-0540">Nuclease</keyword>
<dbReference type="Pfam" id="PF12705">
    <property type="entry name" value="PDDEXK_1"/>
    <property type="match status" value="1"/>
</dbReference>
<evidence type="ECO:0000259" key="19">
    <source>
        <dbReference type="PROSITE" id="PS51217"/>
    </source>
</evidence>
<feature type="binding site" evidence="15">
    <location>
        <position position="1045"/>
    </location>
    <ligand>
        <name>Mg(2+)</name>
        <dbReference type="ChEBI" id="CHEBI:18420"/>
    </ligand>
</feature>
<gene>
    <name evidence="15 20" type="primary">recB</name>
    <name evidence="20" type="ORF">GCM10022197_09480</name>
</gene>
<proteinExistence type="inferred from homology"/>
<keyword evidence="5 15" id="KW-0378">Hydrolase</keyword>
<dbReference type="SUPFAM" id="SSF52980">
    <property type="entry name" value="Restriction endonuclease-like"/>
    <property type="match status" value="1"/>
</dbReference>
<feature type="region of interest" description="Disordered" evidence="17">
    <location>
        <begin position="831"/>
        <end position="897"/>
    </location>
</feature>
<evidence type="ECO:0000256" key="10">
    <source>
        <dbReference type="ARBA" id="ARBA00023125"/>
    </source>
</evidence>
<evidence type="ECO:0000313" key="21">
    <source>
        <dbReference type="Proteomes" id="UP001500767"/>
    </source>
</evidence>
<dbReference type="EC" id="5.6.2.4" evidence="15"/>
<dbReference type="InterPro" id="IPR011604">
    <property type="entry name" value="PDDEXK-like_dom_sf"/>
</dbReference>
<feature type="binding site" evidence="15">
    <location>
        <position position="912"/>
    </location>
    <ligand>
        <name>Mg(2+)</name>
        <dbReference type="ChEBI" id="CHEBI:18420"/>
    </ligand>
</feature>
<evidence type="ECO:0000256" key="6">
    <source>
        <dbReference type="ARBA" id="ARBA00022806"/>
    </source>
</evidence>
<keyword evidence="7 15" id="KW-0269">Exonuclease</keyword>
<feature type="region of interest" description="Disordered" evidence="17">
    <location>
        <begin position="674"/>
        <end position="695"/>
    </location>
</feature>
<feature type="binding site" evidence="16">
    <location>
        <begin position="21"/>
        <end position="28"/>
    </location>
    <ligand>
        <name>ATP</name>
        <dbReference type="ChEBI" id="CHEBI:30616"/>
    </ligand>
</feature>
<comment type="miscellaneous">
    <text evidence="15">In the RecBCD complex, RecB has a slow 3'-5' helicase, an exonuclease activity and loads RecA onto ssDNA, RecD has a fast 5'-3' helicase activity, while RecC stimulates the ATPase and processivity of the RecB helicase and contributes to recognition of the Chi site.</text>
</comment>
<accession>A0ABP6WTT1</accession>
<dbReference type="PROSITE" id="PS51217">
    <property type="entry name" value="UVRD_HELICASE_CTER"/>
    <property type="match status" value="1"/>
</dbReference>
<comment type="catalytic activity">
    <reaction evidence="14 15">
        <text>ATP + H2O = ADP + phosphate + H(+)</text>
        <dbReference type="Rhea" id="RHEA:13065"/>
        <dbReference type="ChEBI" id="CHEBI:15377"/>
        <dbReference type="ChEBI" id="CHEBI:15378"/>
        <dbReference type="ChEBI" id="CHEBI:30616"/>
        <dbReference type="ChEBI" id="CHEBI:43474"/>
        <dbReference type="ChEBI" id="CHEBI:456216"/>
        <dbReference type="EC" id="5.6.2.4"/>
    </reaction>
</comment>
<comment type="catalytic activity">
    <reaction evidence="13 15">
        <text>Couples ATP hydrolysis with the unwinding of duplex DNA by translocating in the 3'-5' direction.</text>
        <dbReference type="EC" id="5.6.2.4"/>
    </reaction>
</comment>
<comment type="catalytic activity">
    <reaction evidence="15">
        <text>Exonucleolytic cleavage (in the presence of ATP) in either 5'- to 3'- or 3'- to 5'-direction to yield 5'-phosphooligonucleotides.</text>
        <dbReference type="EC" id="3.1.11.5"/>
    </reaction>
</comment>
<keyword evidence="10 15" id="KW-0238">DNA-binding</keyword>
<dbReference type="InterPro" id="IPR004586">
    <property type="entry name" value="RecB"/>
</dbReference>
<organism evidence="20 21">
    <name type="scientific">Microlunatus spumicola</name>
    <dbReference type="NCBI Taxonomy" id="81499"/>
    <lineage>
        <taxon>Bacteria</taxon>
        <taxon>Bacillati</taxon>
        <taxon>Actinomycetota</taxon>
        <taxon>Actinomycetes</taxon>
        <taxon>Propionibacteriales</taxon>
        <taxon>Propionibacteriaceae</taxon>
        <taxon>Microlunatus</taxon>
    </lineage>
</organism>
<name>A0ABP6WTT1_9ACTN</name>
<dbReference type="Gene3D" id="1.10.486.10">
    <property type="entry name" value="PCRA, domain 4"/>
    <property type="match status" value="1"/>
</dbReference>
<evidence type="ECO:0000256" key="12">
    <source>
        <dbReference type="ARBA" id="ARBA00023235"/>
    </source>
</evidence>
<evidence type="ECO:0000256" key="15">
    <source>
        <dbReference type="HAMAP-Rule" id="MF_01485"/>
    </source>
</evidence>
<dbReference type="InterPro" id="IPR038726">
    <property type="entry name" value="PDDEXK_AddAB-type"/>
</dbReference>
<dbReference type="SUPFAM" id="SSF52540">
    <property type="entry name" value="P-loop containing nucleoside triphosphate hydrolases"/>
    <property type="match status" value="1"/>
</dbReference>
<evidence type="ECO:0000256" key="1">
    <source>
        <dbReference type="ARBA" id="ARBA00022722"/>
    </source>
</evidence>
<feature type="binding site" evidence="15">
    <location>
        <position position="1062"/>
    </location>
    <ligand>
        <name>Mg(2+)</name>
        <dbReference type="ChEBI" id="CHEBI:18420"/>
    </ligand>
</feature>
<keyword evidence="9 15" id="KW-0460">Magnesium</keyword>
<feature type="compositionally biased region" description="Basic and acidic residues" evidence="17">
    <location>
        <begin position="847"/>
        <end position="869"/>
    </location>
</feature>
<evidence type="ECO:0000256" key="16">
    <source>
        <dbReference type="PROSITE-ProRule" id="PRU00560"/>
    </source>
</evidence>
<comment type="similarity">
    <text evidence="15">Belongs to the helicase family. UvrD subfamily.</text>
</comment>
<keyword evidence="4 15" id="KW-0227">DNA damage</keyword>
<dbReference type="Pfam" id="PF00580">
    <property type="entry name" value="UvrD-helicase"/>
    <property type="match status" value="1"/>
</dbReference>
<evidence type="ECO:0000256" key="9">
    <source>
        <dbReference type="ARBA" id="ARBA00022842"/>
    </source>
</evidence>
<dbReference type="CDD" id="cd22352">
    <property type="entry name" value="RecB_C-like"/>
    <property type="match status" value="1"/>
</dbReference>
<comment type="subunit">
    <text evidence="15">Heterotrimer of RecB, RecC and RecD. All subunits contribute to DNA-binding. Interacts with RecA.</text>
</comment>
<comment type="function">
    <text evidence="15">A helicase/nuclease that prepares dsDNA breaks (DSB) for recombinational DNA repair. Binds to DSBs and unwinds DNA via a highly rapid and processive ATP-dependent bidirectional helicase activity. Unwinds dsDNA until it encounters a Chi (crossover hotspot instigator) sequence from the 3' direction. Cuts ssDNA a few nucleotides 3' to the Chi site. The properties and activities of the enzyme are changed at Chi. The Chi-altered holoenzyme produces a long 3'-ssDNA overhang and facilitates RecA-binding to the ssDNA for homologous DNA recombination and repair. Holoenzyme degrades any linearized DNA that is unable to undergo homologous recombination. In the holoenzyme this subunit contributes ATPase, 3'-5' helicase, exonuclease activity and loads RecA onto ssDNA.</text>
</comment>
<keyword evidence="12 15" id="KW-0413">Isomerase</keyword>
<evidence type="ECO:0000256" key="11">
    <source>
        <dbReference type="ARBA" id="ARBA00023204"/>
    </source>
</evidence>
<keyword evidence="11 15" id="KW-0234">DNA repair</keyword>